<dbReference type="RefSeq" id="WP_064063926.1">
    <property type="nucleotide sequence ID" value="NZ_LPZN01000019.1"/>
</dbReference>
<dbReference type="PANTHER" id="PTHR46623:SF6">
    <property type="entry name" value="ALPHA_BETA-HYDROLASES SUPERFAMILY PROTEIN"/>
    <property type="match status" value="1"/>
</dbReference>
<feature type="domain" description="Dienelactone hydrolase" evidence="1">
    <location>
        <begin position="14"/>
        <end position="232"/>
    </location>
</feature>
<organism evidence="2 3">
    <name type="scientific">Rhodococcus gordoniae</name>
    <dbReference type="NCBI Taxonomy" id="223392"/>
    <lineage>
        <taxon>Bacteria</taxon>
        <taxon>Bacillati</taxon>
        <taxon>Actinomycetota</taxon>
        <taxon>Actinomycetes</taxon>
        <taxon>Mycobacteriales</taxon>
        <taxon>Nocardiaceae</taxon>
        <taxon>Rhodococcus</taxon>
    </lineage>
</organism>
<accession>A0A379LZW6</accession>
<dbReference type="InterPro" id="IPR029058">
    <property type="entry name" value="AB_hydrolase_fold"/>
</dbReference>
<name>A0A379LZW6_9NOCA</name>
<dbReference type="AlphaFoldDB" id="A0A379LZW6"/>
<dbReference type="SUPFAM" id="SSF53474">
    <property type="entry name" value="alpha/beta-Hydrolases"/>
    <property type="match status" value="1"/>
</dbReference>
<dbReference type="Gene3D" id="3.40.50.1820">
    <property type="entry name" value="alpha/beta hydrolase"/>
    <property type="match status" value="1"/>
</dbReference>
<dbReference type="GO" id="GO:0016787">
    <property type="term" value="F:hydrolase activity"/>
    <property type="evidence" value="ECO:0007669"/>
    <property type="project" value="InterPro"/>
</dbReference>
<proteinExistence type="predicted"/>
<gene>
    <name evidence="2" type="ORF">NCTC13296_02450</name>
</gene>
<dbReference type="Pfam" id="PF01738">
    <property type="entry name" value="DLH"/>
    <property type="match status" value="1"/>
</dbReference>
<protein>
    <submittedName>
        <fullName evidence="2">Carboxymethylenebutenolidase</fullName>
    </submittedName>
</protein>
<dbReference type="Proteomes" id="UP000254569">
    <property type="component" value="Unassembled WGS sequence"/>
</dbReference>
<dbReference type="PANTHER" id="PTHR46623">
    <property type="entry name" value="CARBOXYMETHYLENEBUTENOLIDASE-RELATED"/>
    <property type="match status" value="1"/>
</dbReference>
<dbReference type="OrthoDB" id="9787933at2"/>
<evidence type="ECO:0000259" key="1">
    <source>
        <dbReference type="Pfam" id="PF01738"/>
    </source>
</evidence>
<evidence type="ECO:0000313" key="3">
    <source>
        <dbReference type="Proteomes" id="UP000254569"/>
    </source>
</evidence>
<sequence length="237" mass="25212">MDDIEAEFVHIAGLRAYLARPLGGATGGMLLLPMITGIDAQVREYAHDIAGTGVTALVWDPWHGPSADDTSREALAESMRGLDDEKSLEEMATLLDHAFGELRLEKVGVIGWCLGGRLALILGARDTRVTNVVAYHPSITVPPAPNHTIDAVEQAGRVAAPVMVLHAGADTIMSAETFANLQATLQQRETGATLTHVYPGAEHGFSSRGRHGNPVNADAYAVSWPQALSFIGDTVRS</sequence>
<dbReference type="InterPro" id="IPR051049">
    <property type="entry name" value="Dienelactone_hydrolase-like"/>
</dbReference>
<dbReference type="EMBL" id="UGVI01000001">
    <property type="protein sequence ID" value="SUE15587.1"/>
    <property type="molecule type" value="Genomic_DNA"/>
</dbReference>
<evidence type="ECO:0000313" key="2">
    <source>
        <dbReference type="EMBL" id="SUE15587.1"/>
    </source>
</evidence>
<dbReference type="InterPro" id="IPR002925">
    <property type="entry name" value="Dienelactn_hydro"/>
</dbReference>
<keyword evidence="3" id="KW-1185">Reference proteome</keyword>
<reference evidence="2 3" key="1">
    <citation type="submission" date="2018-06" db="EMBL/GenBank/DDBJ databases">
        <authorList>
            <consortium name="Pathogen Informatics"/>
            <person name="Doyle S."/>
        </authorList>
    </citation>
    <scope>NUCLEOTIDE SEQUENCE [LARGE SCALE GENOMIC DNA]</scope>
    <source>
        <strain evidence="2 3">NCTC13296</strain>
    </source>
</reference>